<evidence type="ECO:0000313" key="6">
    <source>
        <dbReference type="Proteomes" id="UP000245207"/>
    </source>
</evidence>
<dbReference type="Gene3D" id="3.50.50.60">
    <property type="entry name" value="FAD/NAD(P)-binding domain"/>
    <property type="match status" value="1"/>
</dbReference>
<dbReference type="GO" id="GO:0005737">
    <property type="term" value="C:cytoplasm"/>
    <property type="evidence" value="ECO:0007669"/>
    <property type="project" value="TreeGrafter"/>
</dbReference>
<dbReference type="EMBL" id="PKPP01003010">
    <property type="protein sequence ID" value="PWA71874.1"/>
    <property type="molecule type" value="Genomic_DNA"/>
</dbReference>
<organism evidence="5 6">
    <name type="scientific">Artemisia annua</name>
    <name type="common">Sweet wormwood</name>
    <dbReference type="NCBI Taxonomy" id="35608"/>
    <lineage>
        <taxon>Eukaryota</taxon>
        <taxon>Viridiplantae</taxon>
        <taxon>Streptophyta</taxon>
        <taxon>Embryophyta</taxon>
        <taxon>Tracheophyta</taxon>
        <taxon>Spermatophyta</taxon>
        <taxon>Magnoliopsida</taxon>
        <taxon>eudicotyledons</taxon>
        <taxon>Gunneridae</taxon>
        <taxon>Pentapetalae</taxon>
        <taxon>asterids</taxon>
        <taxon>campanulids</taxon>
        <taxon>Asterales</taxon>
        <taxon>Asteraceae</taxon>
        <taxon>Asteroideae</taxon>
        <taxon>Anthemideae</taxon>
        <taxon>Artemisiinae</taxon>
        <taxon>Artemisia</taxon>
    </lineage>
</organism>
<dbReference type="OrthoDB" id="1934283at2759"/>
<gene>
    <name evidence="5" type="ORF">CTI12_AA234280</name>
</gene>
<evidence type="ECO:0000256" key="4">
    <source>
        <dbReference type="SAM" id="MobiDB-lite"/>
    </source>
</evidence>
<evidence type="ECO:0000256" key="1">
    <source>
        <dbReference type="ARBA" id="ARBA00022630"/>
    </source>
</evidence>
<reference evidence="5 6" key="1">
    <citation type="journal article" date="2018" name="Mol. Plant">
        <title>The genome of Artemisia annua provides insight into the evolution of Asteraceae family and artemisinin biosynthesis.</title>
        <authorList>
            <person name="Shen Q."/>
            <person name="Zhang L."/>
            <person name="Liao Z."/>
            <person name="Wang S."/>
            <person name="Yan T."/>
            <person name="Shi P."/>
            <person name="Liu M."/>
            <person name="Fu X."/>
            <person name="Pan Q."/>
            <person name="Wang Y."/>
            <person name="Lv Z."/>
            <person name="Lu X."/>
            <person name="Zhang F."/>
            <person name="Jiang W."/>
            <person name="Ma Y."/>
            <person name="Chen M."/>
            <person name="Hao X."/>
            <person name="Li L."/>
            <person name="Tang Y."/>
            <person name="Lv G."/>
            <person name="Zhou Y."/>
            <person name="Sun X."/>
            <person name="Brodelius P.E."/>
            <person name="Rose J.K.C."/>
            <person name="Tang K."/>
        </authorList>
    </citation>
    <scope>NUCLEOTIDE SEQUENCE [LARGE SCALE GENOMIC DNA]</scope>
    <source>
        <strain evidence="6">cv. Huhao1</strain>
        <tissue evidence="5">Leaf</tissue>
    </source>
</reference>
<feature type="compositionally biased region" description="Acidic residues" evidence="4">
    <location>
        <begin position="1"/>
        <end position="11"/>
    </location>
</feature>
<dbReference type="InterPro" id="IPR036188">
    <property type="entry name" value="FAD/NAD-bd_sf"/>
</dbReference>
<name>A0A2U1NEC9_ARTAN</name>
<keyword evidence="6" id="KW-1185">Reference proteome</keyword>
<keyword evidence="1" id="KW-0285">Flavoprotein</keyword>
<feature type="region of interest" description="Disordered" evidence="4">
    <location>
        <begin position="1"/>
        <end position="21"/>
    </location>
</feature>
<evidence type="ECO:0000313" key="5">
    <source>
        <dbReference type="EMBL" id="PWA71874.1"/>
    </source>
</evidence>
<proteinExistence type="predicted"/>
<sequence length="108" mass="11889">MVENGGDGEENGGEKREIKGYATREFAKQRVKPGELAIISKEAVAPYERPTLSKAYLFPLPETVYTSEENGWKVKPIENKKQGPARLPGFHVCVGSGGEKLLPECKNI</sequence>
<dbReference type="PANTHER" id="PTHR43557:SF5">
    <property type="entry name" value="MONODEHYDROASCORBATE REDUCTASE 1, PEROXISOMAL"/>
    <property type="match status" value="1"/>
</dbReference>
<dbReference type="GO" id="GO:0016651">
    <property type="term" value="F:oxidoreductase activity, acting on NAD(P)H"/>
    <property type="evidence" value="ECO:0007669"/>
    <property type="project" value="TreeGrafter"/>
</dbReference>
<keyword evidence="3" id="KW-0560">Oxidoreductase</keyword>
<evidence type="ECO:0000256" key="2">
    <source>
        <dbReference type="ARBA" id="ARBA00022827"/>
    </source>
</evidence>
<comment type="caution">
    <text evidence="5">The sequence shown here is derived from an EMBL/GenBank/DDBJ whole genome shotgun (WGS) entry which is preliminary data.</text>
</comment>
<evidence type="ECO:0000256" key="3">
    <source>
        <dbReference type="ARBA" id="ARBA00023002"/>
    </source>
</evidence>
<accession>A0A2U1NEC9</accession>
<dbReference type="AlphaFoldDB" id="A0A2U1NEC9"/>
<protein>
    <submittedName>
        <fullName evidence="5">Uncharacterized protein</fullName>
    </submittedName>
</protein>
<dbReference type="PANTHER" id="PTHR43557">
    <property type="entry name" value="APOPTOSIS-INDUCING FACTOR 1"/>
    <property type="match status" value="1"/>
</dbReference>
<dbReference type="Proteomes" id="UP000245207">
    <property type="component" value="Unassembled WGS sequence"/>
</dbReference>
<dbReference type="InterPro" id="IPR050446">
    <property type="entry name" value="FAD-oxidoreductase/Apoptosis"/>
</dbReference>
<keyword evidence="2" id="KW-0274">FAD</keyword>
<dbReference type="STRING" id="35608.A0A2U1NEC9"/>